<organism evidence="1 2">
    <name type="scientific">Pararge aegeria aegeria</name>
    <dbReference type="NCBI Taxonomy" id="348720"/>
    <lineage>
        <taxon>Eukaryota</taxon>
        <taxon>Metazoa</taxon>
        <taxon>Ecdysozoa</taxon>
        <taxon>Arthropoda</taxon>
        <taxon>Hexapoda</taxon>
        <taxon>Insecta</taxon>
        <taxon>Pterygota</taxon>
        <taxon>Neoptera</taxon>
        <taxon>Endopterygota</taxon>
        <taxon>Lepidoptera</taxon>
        <taxon>Glossata</taxon>
        <taxon>Ditrysia</taxon>
        <taxon>Papilionoidea</taxon>
        <taxon>Nymphalidae</taxon>
        <taxon>Satyrinae</taxon>
        <taxon>Satyrini</taxon>
        <taxon>Parargina</taxon>
        <taxon>Pararge</taxon>
    </lineage>
</organism>
<evidence type="ECO:0000313" key="1">
    <source>
        <dbReference type="EMBL" id="CAH2216125.1"/>
    </source>
</evidence>
<accession>A0A8S4QSW9</accession>
<comment type="caution">
    <text evidence="1">The sequence shown here is derived from an EMBL/GenBank/DDBJ whole genome shotgun (WGS) entry which is preliminary data.</text>
</comment>
<protein>
    <submittedName>
        <fullName evidence="1">Jg27944 protein</fullName>
    </submittedName>
</protein>
<dbReference type="OrthoDB" id="7488768at2759"/>
<reference evidence="1" key="1">
    <citation type="submission" date="2022-03" db="EMBL/GenBank/DDBJ databases">
        <authorList>
            <person name="Lindestad O."/>
        </authorList>
    </citation>
    <scope>NUCLEOTIDE SEQUENCE</scope>
</reference>
<evidence type="ECO:0000313" key="2">
    <source>
        <dbReference type="Proteomes" id="UP000838756"/>
    </source>
</evidence>
<dbReference type="AlphaFoldDB" id="A0A8S4QSW9"/>
<keyword evidence="2" id="KW-1185">Reference proteome</keyword>
<name>A0A8S4QSW9_9NEOP</name>
<gene>
    <name evidence="1" type="primary">jg27944</name>
    <name evidence="1" type="ORF">PAEG_LOCUS4194</name>
</gene>
<dbReference type="EMBL" id="CAKXAJ010014150">
    <property type="protein sequence ID" value="CAH2216125.1"/>
    <property type="molecule type" value="Genomic_DNA"/>
</dbReference>
<dbReference type="Proteomes" id="UP000838756">
    <property type="component" value="Unassembled WGS sequence"/>
</dbReference>
<proteinExistence type="predicted"/>
<sequence>MHALQRGLSVTPIMERCLFKELCPVMNPTTFLSSHLLIYSQGQKTIFPEPELIQLKGSNEKPSLMYEIESASVLDSLQDVLGSQKARRYSDNIARAAAYVYRLIKEA</sequence>